<dbReference type="EMBL" id="CP111019">
    <property type="protein sequence ID" value="WAR11847.1"/>
    <property type="molecule type" value="Genomic_DNA"/>
</dbReference>
<gene>
    <name evidence="1" type="ORF">MAR_026027</name>
</gene>
<evidence type="ECO:0000313" key="1">
    <source>
        <dbReference type="EMBL" id="WAR11847.1"/>
    </source>
</evidence>
<reference evidence="1" key="1">
    <citation type="submission" date="2022-11" db="EMBL/GenBank/DDBJ databases">
        <title>Centuries of genome instability and evolution in soft-shell clam transmissible cancer (bioRxiv).</title>
        <authorList>
            <person name="Hart S.F.M."/>
            <person name="Yonemitsu M.A."/>
            <person name="Giersch R.M."/>
            <person name="Beal B.F."/>
            <person name="Arriagada G."/>
            <person name="Davis B.W."/>
            <person name="Ostrander E.A."/>
            <person name="Goff S.P."/>
            <person name="Metzger M.J."/>
        </authorList>
    </citation>
    <scope>NUCLEOTIDE SEQUENCE</scope>
    <source>
        <strain evidence="1">MELC-2E11</strain>
        <tissue evidence="1">Siphon/mantle</tissue>
    </source>
</reference>
<protein>
    <submittedName>
        <fullName evidence="1">Uncharacterized protein</fullName>
    </submittedName>
</protein>
<organism evidence="1 2">
    <name type="scientific">Mya arenaria</name>
    <name type="common">Soft-shell clam</name>
    <dbReference type="NCBI Taxonomy" id="6604"/>
    <lineage>
        <taxon>Eukaryota</taxon>
        <taxon>Metazoa</taxon>
        <taxon>Spiralia</taxon>
        <taxon>Lophotrochozoa</taxon>
        <taxon>Mollusca</taxon>
        <taxon>Bivalvia</taxon>
        <taxon>Autobranchia</taxon>
        <taxon>Heteroconchia</taxon>
        <taxon>Euheterodonta</taxon>
        <taxon>Imparidentia</taxon>
        <taxon>Neoheterodontei</taxon>
        <taxon>Myida</taxon>
        <taxon>Myoidea</taxon>
        <taxon>Myidae</taxon>
        <taxon>Mya</taxon>
    </lineage>
</organism>
<keyword evidence="2" id="KW-1185">Reference proteome</keyword>
<dbReference type="Proteomes" id="UP001164746">
    <property type="component" value="Chromosome 8"/>
</dbReference>
<proteinExistence type="predicted"/>
<sequence length="228" mass="25980">MNLAEVFMLQNWDKANMNTNDLSVALTVTKKCSVFPPTILPLADKLRKSRNKIAHTTSLDEHDNQTVFYNIKQVIQHADVVNYLQNPHEIQNIINDLENGDLFKFENELKEIVKNTNEVKKRLITLDTKLNMVHEDQSNTFRTIQRSVIATCMVALAAVLVSVKPDLQRTFKILHFKPPMEKTEEELKKTKKNGILLEADMGYGKSAVAAHIICAKEGDTEFNETVNE</sequence>
<name>A0ABY7ESD2_MYAAR</name>
<accession>A0ABY7ESD2</accession>
<evidence type="ECO:0000313" key="2">
    <source>
        <dbReference type="Proteomes" id="UP001164746"/>
    </source>
</evidence>